<dbReference type="Gene3D" id="3.40.50.180">
    <property type="entry name" value="Methylesterase CheB, C-terminal domain"/>
    <property type="match status" value="1"/>
</dbReference>
<feature type="active site" evidence="4">
    <location>
        <position position="11"/>
    </location>
</feature>
<evidence type="ECO:0000313" key="7">
    <source>
        <dbReference type="Proteomes" id="UP000663802"/>
    </source>
</evidence>
<name>A0ABQ1EGP3_9CLOT</name>
<accession>A0ABQ1EGP3</accession>
<gene>
    <name evidence="6" type="primary">cheB2</name>
    <name evidence="6" type="ORF">CSC2_45180</name>
</gene>
<dbReference type="CDD" id="cd16433">
    <property type="entry name" value="CheB"/>
    <property type="match status" value="1"/>
</dbReference>
<dbReference type="PANTHER" id="PTHR42872:SF3">
    <property type="entry name" value="PROTEIN-GLUTAMATE METHYLESTERASE_PROTEIN-GLUTAMINE GLUTAMINASE 1"/>
    <property type="match status" value="1"/>
</dbReference>
<organism evidence="6 7">
    <name type="scientific">Clostridium zeae</name>
    <dbReference type="NCBI Taxonomy" id="2759022"/>
    <lineage>
        <taxon>Bacteria</taxon>
        <taxon>Bacillati</taxon>
        <taxon>Bacillota</taxon>
        <taxon>Clostridia</taxon>
        <taxon>Eubacteriales</taxon>
        <taxon>Clostridiaceae</taxon>
        <taxon>Clostridium</taxon>
    </lineage>
</organism>
<evidence type="ECO:0000256" key="2">
    <source>
        <dbReference type="ARBA" id="ARBA00039140"/>
    </source>
</evidence>
<sequence>MKFKCVVIGASAGGIEAIATILKTINSDFPVPIVIVQHLSPESDGYLIKYFNSICMLKVKEAEEKEKLTSGCIYIAPPNYHLLIEKDETLSLTVEAKENYSRPSIDVLFETASDCFKHKLIGVILTGANGDGSRGLKTIKQYGGIAIIEDPSTAAVSLMPQIASKTLKADYVIPLGKIVEKLIELTTINRYNEY</sequence>
<dbReference type="InterPro" id="IPR035909">
    <property type="entry name" value="CheB_C"/>
</dbReference>
<feature type="active site" evidence="4">
    <location>
        <position position="131"/>
    </location>
</feature>
<comment type="caution">
    <text evidence="6">The sequence shown here is derived from an EMBL/GenBank/DDBJ whole genome shotgun (WGS) entry which is preliminary data.</text>
</comment>
<evidence type="ECO:0000313" key="6">
    <source>
        <dbReference type="EMBL" id="GFZ33992.1"/>
    </source>
</evidence>
<evidence type="ECO:0000256" key="1">
    <source>
        <dbReference type="ARBA" id="ARBA00022801"/>
    </source>
</evidence>
<dbReference type="PROSITE" id="PS50122">
    <property type="entry name" value="CHEB"/>
    <property type="match status" value="1"/>
</dbReference>
<dbReference type="PANTHER" id="PTHR42872">
    <property type="entry name" value="PROTEIN-GLUTAMATE METHYLESTERASE/PROTEIN-GLUTAMINE GLUTAMINASE"/>
    <property type="match status" value="1"/>
</dbReference>
<evidence type="ECO:0000256" key="3">
    <source>
        <dbReference type="ARBA" id="ARBA00048267"/>
    </source>
</evidence>
<keyword evidence="7" id="KW-1185">Reference proteome</keyword>
<feature type="active site" evidence="4">
    <location>
        <position position="38"/>
    </location>
</feature>
<dbReference type="Proteomes" id="UP000663802">
    <property type="component" value="Unassembled WGS sequence"/>
</dbReference>
<dbReference type="RefSeq" id="WP_206872500.1">
    <property type="nucleotide sequence ID" value="NZ_BMBA01000008.1"/>
</dbReference>
<feature type="domain" description="CheB-type methylesterase" evidence="5">
    <location>
        <begin position="1"/>
        <end position="189"/>
    </location>
</feature>
<comment type="catalytic activity">
    <reaction evidence="3">
        <text>[protein]-L-glutamate 5-O-methyl ester + H2O = L-glutamyl-[protein] + methanol + H(+)</text>
        <dbReference type="Rhea" id="RHEA:23236"/>
        <dbReference type="Rhea" id="RHEA-COMP:10208"/>
        <dbReference type="Rhea" id="RHEA-COMP:10311"/>
        <dbReference type="ChEBI" id="CHEBI:15377"/>
        <dbReference type="ChEBI" id="CHEBI:15378"/>
        <dbReference type="ChEBI" id="CHEBI:17790"/>
        <dbReference type="ChEBI" id="CHEBI:29973"/>
        <dbReference type="ChEBI" id="CHEBI:82795"/>
        <dbReference type="EC" id="3.1.1.61"/>
    </reaction>
</comment>
<protein>
    <recommendedName>
        <fullName evidence="2">protein-glutamate methylesterase</fullName>
        <ecNumber evidence="2">3.1.1.61</ecNumber>
    </recommendedName>
</protein>
<dbReference type="Pfam" id="PF01339">
    <property type="entry name" value="CheB_methylest"/>
    <property type="match status" value="1"/>
</dbReference>
<dbReference type="SUPFAM" id="SSF52738">
    <property type="entry name" value="Methylesterase CheB, C-terminal domain"/>
    <property type="match status" value="1"/>
</dbReference>
<keyword evidence="1 4" id="KW-0378">Hydrolase</keyword>
<dbReference type="InterPro" id="IPR000673">
    <property type="entry name" value="Sig_transdc_resp-reg_Me-estase"/>
</dbReference>
<dbReference type="EMBL" id="BMBA01000008">
    <property type="protein sequence ID" value="GFZ33992.1"/>
    <property type="molecule type" value="Genomic_DNA"/>
</dbReference>
<evidence type="ECO:0000256" key="4">
    <source>
        <dbReference type="PROSITE-ProRule" id="PRU00050"/>
    </source>
</evidence>
<evidence type="ECO:0000259" key="5">
    <source>
        <dbReference type="PROSITE" id="PS50122"/>
    </source>
</evidence>
<dbReference type="EC" id="3.1.1.61" evidence="2"/>
<proteinExistence type="predicted"/>
<reference evidence="6 7" key="1">
    <citation type="journal article" date="2021" name="Int. J. Syst. Evol. Microbiol.">
        <title>Clostridium zeae sp. nov., isolated from corn silage.</title>
        <authorList>
            <person name="Kobayashi H."/>
            <person name="Tanizawa Y."/>
            <person name="Yagura M."/>
            <person name="Sakamoto M."/>
            <person name="Ohkuma M."/>
            <person name="Tohno M."/>
        </authorList>
    </citation>
    <scope>NUCLEOTIDE SEQUENCE [LARGE SCALE GENOMIC DNA]</scope>
    <source>
        <strain evidence="6 7">CSC2</strain>
    </source>
</reference>
<keyword evidence="4" id="KW-0145">Chemotaxis</keyword>